<accession>A0A443SHZ5</accession>
<evidence type="ECO:0000313" key="6">
    <source>
        <dbReference type="EMBL" id="RWS27146.1"/>
    </source>
</evidence>
<gene>
    <name evidence="6" type="ORF">B4U80_01282</name>
</gene>
<dbReference type="VEuPathDB" id="VectorBase:LDEU004894"/>
<reference evidence="6 7" key="1">
    <citation type="journal article" date="2018" name="Gigascience">
        <title>Genomes of trombidid mites reveal novel predicted allergens and laterally-transferred genes associated with secondary metabolism.</title>
        <authorList>
            <person name="Dong X."/>
            <person name="Chaisiri K."/>
            <person name="Xia D."/>
            <person name="Armstrong S.D."/>
            <person name="Fang Y."/>
            <person name="Donnelly M.J."/>
            <person name="Kadowaki T."/>
            <person name="McGarry J.W."/>
            <person name="Darby A.C."/>
            <person name="Makepeace B.L."/>
        </authorList>
    </citation>
    <scope>NUCLEOTIDE SEQUENCE [LARGE SCALE GENOMIC DNA]</scope>
    <source>
        <strain evidence="6">UoL-UT</strain>
    </source>
</reference>
<evidence type="ECO:0000256" key="1">
    <source>
        <dbReference type="ARBA" id="ARBA00007796"/>
    </source>
</evidence>
<name>A0A443SHZ5_9ACAR</name>
<dbReference type="PANTHER" id="PTHR19423">
    <property type="entry name" value="SH3 DOMAIN-BINDING PROTEIN 5"/>
    <property type="match status" value="1"/>
</dbReference>
<dbReference type="InterPro" id="IPR007940">
    <property type="entry name" value="SH3BP5"/>
</dbReference>
<evidence type="ECO:0000313" key="7">
    <source>
        <dbReference type="Proteomes" id="UP000288716"/>
    </source>
</evidence>
<dbReference type="Pfam" id="PF05276">
    <property type="entry name" value="SH3BP5"/>
    <property type="match status" value="1"/>
</dbReference>
<dbReference type="PANTHER" id="PTHR19423:SF8">
    <property type="entry name" value="SH3 DOMAIN-BINDING PROTEIN 5-LIKE"/>
    <property type="match status" value="1"/>
</dbReference>
<protein>
    <recommendedName>
        <fullName evidence="4">SH3 domain-binding protein 5-like</fullName>
    </recommendedName>
</protein>
<feature type="coiled-coil region" evidence="5">
    <location>
        <begin position="191"/>
        <end position="246"/>
    </location>
</feature>
<evidence type="ECO:0000256" key="5">
    <source>
        <dbReference type="SAM" id="Coils"/>
    </source>
</evidence>
<evidence type="ECO:0000256" key="2">
    <source>
        <dbReference type="ARBA" id="ARBA00022658"/>
    </source>
</evidence>
<evidence type="ECO:0000256" key="3">
    <source>
        <dbReference type="ARBA" id="ARBA00023054"/>
    </source>
</evidence>
<dbReference type="GO" id="GO:0005737">
    <property type="term" value="C:cytoplasm"/>
    <property type="evidence" value="ECO:0007669"/>
    <property type="project" value="TreeGrafter"/>
</dbReference>
<dbReference type="OrthoDB" id="446789at2759"/>
<keyword evidence="3 5" id="KW-0175">Coiled coil</keyword>
<proteinExistence type="inferred from homology"/>
<dbReference type="GO" id="GO:0004860">
    <property type="term" value="F:protein kinase inhibitor activity"/>
    <property type="evidence" value="ECO:0007669"/>
    <property type="project" value="TreeGrafter"/>
</dbReference>
<keyword evidence="7" id="KW-1185">Reference proteome</keyword>
<dbReference type="EMBL" id="NCKV01002227">
    <property type="protein sequence ID" value="RWS27146.1"/>
    <property type="molecule type" value="Genomic_DNA"/>
</dbReference>
<dbReference type="AlphaFoldDB" id="A0A443SHZ5"/>
<comment type="caution">
    <text evidence="6">The sequence shown here is derived from an EMBL/GenBank/DDBJ whole genome shotgun (WGS) entry which is preliminary data.</text>
</comment>
<organism evidence="6 7">
    <name type="scientific">Leptotrombidium deliense</name>
    <dbReference type="NCBI Taxonomy" id="299467"/>
    <lineage>
        <taxon>Eukaryota</taxon>
        <taxon>Metazoa</taxon>
        <taxon>Ecdysozoa</taxon>
        <taxon>Arthropoda</taxon>
        <taxon>Chelicerata</taxon>
        <taxon>Arachnida</taxon>
        <taxon>Acari</taxon>
        <taxon>Acariformes</taxon>
        <taxon>Trombidiformes</taxon>
        <taxon>Prostigmata</taxon>
        <taxon>Anystina</taxon>
        <taxon>Parasitengona</taxon>
        <taxon>Trombiculoidea</taxon>
        <taxon>Trombiculidae</taxon>
        <taxon>Leptotrombidium</taxon>
    </lineage>
</organism>
<evidence type="ECO:0000256" key="4">
    <source>
        <dbReference type="ARBA" id="ARBA00040366"/>
    </source>
</evidence>
<dbReference type="GO" id="GO:0035556">
    <property type="term" value="P:intracellular signal transduction"/>
    <property type="evidence" value="ECO:0007669"/>
    <property type="project" value="InterPro"/>
</dbReference>
<comment type="similarity">
    <text evidence="1">Belongs to the SH3BP5 family.</text>
</comment>
<sequence length="371" mass="42718">MLESCSDSGHSFTNGSKSFESNEKLEMDDKIDPRIQVRYHFTVELENLNSLTELINNYELQLEVSTVAMFKRDARTQFRQLLSESSQKINIMSKRLGSCIEKARPYYESKIKAKEFQNETQKAALKFERASSAHLAAKEMVSLAEEGLQKDGRIFDPVWQEMLNHATSRVNSTEHERVSREKEHLNTSKAYNEAEQLVAQLHRQLKRHIVKARPYFEMKAQFNQMLDEQIQKIKQLECKVSKTKMNYSDVLHRLEDISDEIHERRKLGAHSAERRGVGVGAESPLLCSSPRLSSHFTTLTLESNDIPVTSSVQMQYFLNSTPRNGSEIDECESITSVDTNDTLDDATIENLMLEKNLERELRNIENSYTSK</sequence>
<dbReference type="GO" id="GO:0005085">
    <property type="term" value="F:guanyl-nucleotide exchange factor activity"/>
    <property type="evidence" value="ECO:0007669"/>
    <property type="project" value="UniProtKB-KW"/>
</dbReference>
<keyword evidence="2" id="KW-0344">Guanine-nucleotide releasing factor</keyword>
<dbReference type="Proteomes" id="UP000288716">
    <property type="component" value="Unassembled WGS sequence"/>
</dbReference>